<name>A0A6J8C852_MYTCO</name>
<accession>A0A6J8C852</accession>
<reference evidence="1 2" key="1">
    <citation type="submission" date="2020-06" db="EMBL/GenBank/DDBJ databases">
        <authorList>
            <person name="Li R."/>
            <person name="Bekaert M."/>
        </authorList>
    </citation>
    <scope>NUCLEOTIDE SEQUENCE [LARGE SCALE GENOMIC DNA]</scope>
    <source>
        <strain evidence="2">wild</strain>
    </source>
</reference>
<dbReference type="OrthoDB" id="5971988at2759"/>
<gene>
    <name evidence="1" type="ORF">MCOR_25971</name>
</gene>
<protein>
    <submittedName>
        <fullName evidence="1">Uncharacterized protein</fullName>
    </submittedName>
</protein>
<proteinExistence type="predicted"/>
<dbReference type="AlphaFoldDB" id="A0A6J8C852"/>
<evidence type="ECO:0000313" key="1">
    <source>
        <dbReference type="EMBL" id="CAC5390917.1"/>
    </source>
</evidence>
<evidence type="ECO:0000313" key="2">
    <source>
        <dbReference type="Proteomes" id="UP000507470"/>
    </source>
</evidence>
<keyword evidence="2" id="KW-1185">Reference proteome</keyword>
<dbReference type="Proteomes" id="UP000507470">
    <property type="component" value="Unassembled WGS sequence"/>
</dbReference>
<organism evidence="1 2">
    <name type="scientific">Mytilus coruscus</name>
    <name type="common">Sea mussel</name>
    <dbReference type="NCBI Taxonomy" id="42192"/>
    <lineage>
        <taxon>Eukaryota</taxon>
        <taxon>Metazoa</taxon>
        <taxon>Spiralia</taxon>
        <taxon>Lophotrochozoa</taxon>
        <taxon>Mollusca</taxon>
        <taxon>Bivalvia</taxon>
        <taxon>Autobranchia</taxon>
        <taxon>Pteriomorphia</taxon>
        <taxon>Mytilida</taxon>
        <taxon>Mytiloidea</taxon>
        <taxon>Mytilidae</taxon>
        <taxon>Mytilinae</taxon>
        <taxon>Mytilus</taxon>
    </lineage>
</organism>
<dbReference type="EMBL" id="CACVKT020004646">
    <property type="protein sequence ID" value="CAC5390917.1"/>
    <property type="molecule type" value="Genomic_DNA"/>
</dbReference>
<sequence length="154" mass="17744">MKKRVLDLQCRSMKKNLVFTGLHNVRDENTEELLRCFLYNELGIDYKTEFVNVDRFGRYQGGGRPIVARFLYHCDLQFDISYVDIANNDVNSNCNETMCKDETFEQINCTFENVNVHVDIDIDENVTINNENISASTPGETVDLSNDSVTDKKL</sequence>